<protein>
    <recommendedName>
        <fullName evidence="2">Rhodanese domain-containing protein</fullName>
    </recommendedName>
</protein>
<evidence type="ECO:0000256" key="1">
    <source>
        <dbReference type="SAM" id="Phobius"/>
    </source>
</evidence>
<organism evidence="3 4">
    <name type="scientific">Candidatus Roizmanbacteria bacterium RIFCSPLOWO2_02_FULL_36_11</name>
    <dbReference type="NCBI Taxonomy" id="1802071"/>
    <lineage>
        <taxon>Bacteria</taxon>
        <taxon>Candidatus Roizmaniibacteriota</taxon>
    </lineage>
</organism>
<feature type="domain" description="Rhodanese" evidence="2">
    <location>
        <begin position="115"/>
        <end position="209"/>
    </location>
</feature>
<keyword evidence="1" id="KW-0472">Membrane</keyword>
<gene>
    <name evidence="3" type="ORF">A3H78_02410</name>
</gene>
<reference evidence="3 4" key="1">
    <citation type="journal article" date="2016" name="Nat. Commun.">
        <title>Thousands of microbial genomes shed light on interconnected biogeochemical processes in an aquifer system.</title>
        <authorList>
            <person name="Anantharaman K."/>
            <person name="Brown C.T."/>
            <person name="Hug L.A."/>
            <person name="Sharon I."/>
            <person name="Castelle C.J."/>
            <person name="Probst A.J."/>
            <person name="Thomas B.C."/>
            <person name="Singh A."/>
            <person name="Wilkins M.J."/>
            <person name="Karaoz U."/>
            <person name="Brodie E.L."/>
            <person name="Williams K.H."/>
            <person name="Hubbard S.S."/>
            <person name="Banfield J.F."/>
        </authorList>
    </citation>
    <scope>NUCLEOTIDE SEQUENCE [LARGE SCALE GENOMIC DNA]</scope>
</reference>
<dbReference type="SUPFAM" id="SSF52821">
    <property type="entry name" value="Rhodanese/Cell cycle control phosphatase"/>
    <property type="match status" value="1"/>
</dbReference>
<evidence type="ECO:0000313" key="3">
    <source>
        <dbReference type="EMBL" id="OGK55186.1"/>
    </source>
</evidence>
<feature type="transmembrane region" description="Helical" evidence="1">
    <location>
        <begin position="53"/>
        <end position="71"/>
    </location>
</feature>
<accession>A0A1F7JHU5</accession>
<evidence type="ECO:0000259" key="2">
    <source>
        <dbReference type="PROSITE" id="PS50206"/>
    </source>
</evidence>
<evidence type="ECO:0000313" key="4">
    <source>
        <dbReference type="Proteomes" id="UP000177418"/>
    </source>
</evidence>
<name>A0A1F7JHU5_9BACT</name>
<dbReference type="InterPro" id="IPR001763">
    <property type="entry name" value="Rhodanese-like_dom"/>
</dbReference>
<keyword evidence="1" id="KW-0812">Transmembrane</keyword>
<dbReference type="EMBL" id="MGAV01000009">
    <property type="protein sequence ID" value="OGK55186.1"/>
    <property type="molecule type" value="Genomic_DNA"/>
</dbReference>
<comment type="caution">
    <text evidence="3">The sequence shown here is derived from an EMBL/GenBank/DDBJ whole genome shotgun (WGS) entry which is preliminary data.</text>
</comment>
<dbReference type="Proteomes" id="UP000177418">
    <property type="component" value="Unassembled WGS sequence"/>
</dbReference>
<sequence>MFSFLKRKKTLLEMASSKAIDLVSKTKVLSHSGNPDFRERRGHPESLFKRQHLLIFAISFVITLFFFIFFLNRKSPTARKTITNIPILSNTSNLSSSTFADPWIIFNQVNNKDLRFTIVDLRSESDFKTRHIKKSVNAPAEWDKNGNVNFSKIYGRVYNKKQPLVILPYSIFSTTGEEVAGYLTGQNLKVQLLKVGWNEIFNFRHLWVPESETKNFNLDQFIE</sequence>
<dbReference type="InterPro" id="IPR036873">
    <property type="entry name" value="Rhodanese-like_dom_sf"/>
</dbReference>
<dbReference type="Gene3D" id="3.40.250.10">
    <property type="entry name" value="Rhodanese-like domain"/>
    <property type="match status" value="1"/>
</dbReference>
<proteinExistence type="predicted"/>
<dbReference type="Pfam" id="PF00581">
    <property type="entry name" value="Rhodanese"/>
    <property type="match status" value="1"/>
</dbReference>
<keyword evidence="1" id="KW-1133">Transmembrane helix</keyword>
<dbReference type="AlphaFoldDB" id="A0A1F7JHU5"/>
<dbReference type="PROSITE" id="PS50206">
    <property type="entry name" value="RHODANESE_3"/>
    <property type="match status" value="1"/>
</dbReference>